<organism evidence="2 3">
    <name type="scientific">Setomelanomma holmii</name>
    <dbReference type="NCBI Taxonomy" id="210430"/>
    <lineage>
        <taxon>Eukaryota</taxon>
        <taxon>Fungi</taxon>
        <taxon>Dikarya</taxon>
        <taxon>Ascomycota</taxon>
        <taxon>Pezizomycotina</taxon>
        <taxon>Dothideomycetes</taxon>
        <taxon>Pleosporomycetidae</taxon>
        <taxon>Pleosporales</taxon>
        <taxon>Pleosporineae</taxon>
        <taxon>Phaeosphaeriaceae</taxon>
        <taxon>Setomelanomma</taxon>
    </lineage>
</organism>
<feature type="chain" id="PRO_5040353346" evidence="1">
    <location>
        <begin position="22"/>
        <end position="333"/>
    </location>
</feature>
<gene>
    <name evidence="2" type="ORF">EK21DRAFT_114301</name>
</gene>
<dbReference type="AlphaFoldDB" id="A0A9P4H6P6"/>
<reference evidence="2" key="1">
    <citation type="journal article" date="2020" name="Stud. Mycol.">
        <title>101 Dothideomycetes genomes: a test case for predicting lifestyles and emergence of pathogens.</title>
        <authorList>
            <person name="Haridas S."/>
            <person name="Albert R."/>
            <person name="Binder M."/>
            <person name="Bloem J."/>
            <person name="Labutti K."/>
            <person name="Salamov A."/>
            <person name="Andreopoulos B."/>
            <person name="Baker S."/>
            <person name="Barry K."/>
            <person name="Bills G."/>
            <person name="Bluhm B."/>
            <person name="Cannon C."/>
            <person name="Castanera R."/>
            <person name="Culley D."/>
            <person name="Daum C."/>
            <person name="Ezra D."/>
            <person name="Gonzalez J."/>
            <person name="Henrissat B."/>
            <person name="Kuo A."/>
            <person name="Liang C."/>
            <person name="Lipzen A."/>
            <person name="Lutzoni F."/>
            <person name="Magnuson J."/>
            <person name="Mondo S."/>
            <person name="Nolan M."/>
            <person name="Ohm R."/>
            <person name="Pangilinan J."/>
            <person name="Park H.-J."/>
            <person name="Ramirez L."/>
            <person name="Alfaro M."/>
            <person name="Sun H."/>
            <person name="Tritt A."/>
            <person name="Yoshinaga Y."/>
            <person name="Zwiers L.-H."/>
            <person name="Turgeon B."/>
            <person name="Goodwin S."/>
            <person name="Spatafora J."/>
            <person name="Crous P."/>
            <person name="Grigoriev I."/>
        </authorList>
    </citation>
    <scope>NUCLEOTIDE SEQUENCE</scope>
    <source>
        <strain evidence="2">CBS 110217</strain>
    </source>
</reference>
<evidence type="ECO:0000256" key="1">
    <source>
        <dbReference type="SAM" id="SignalP"/>
    </source>
</evidence>
<proteinExistence type="predicted"/>
<name>A0A9P4H6P6_9PLEO</name>
<sequence length="333" mass="35502">MSCSFNAVFIFATIFGVLVTAQCPNLVAQYQGATSRSMSTNQTWVIVPVPSDDVQKAVEETTLPQFDAPGLLIGKLSLLPVPAEYGIADGYHPVLASSGLMTDIRQDKLQLNKPLIGSSLIVPFVGKSGSQTPFNRPIITYLAGTGDGGEALLYGAVPSLVATLLGGILTKAGQFIPNNAAYQRDATLPDGRPIYSRNSKWASVPNPVSGPGVYPEAFDLHFSPEPNPRYSIELFRKAINQPYLLNFPLSGKCQRNTYYFDNATAEVQFRSGNATFGPAASANGLTAAFMKTTPNGDFFGVHGFSACAQLVGYDTLSGQDCEEAAKQVDPTAL</sequence>
<evidence type="ECO:0000313" key="3">
    <source>
        <dbReference type="Proteomes" id="UP000799777"/>
    </source>
</evidence>
<evidence type="ECO:0000313" key="2">
    <source>
        <dbReference type="EMBL" id="KAF2027952.1"/>
    </source>
</evidence>
<dbReference type="OrthoDB" id="265717at2759"/>
<dbReference type="EMBL" id="ML978219">
    <property type="protein sequence ID" value="KAF2027952.1"/>
    <property type="molecule type" value="Genomic_DNA"/>
</dbReference>
<feature type="signal peptide" evidence="1">
    <location>
        <begin position="1"/>
        <end position="21"/>
    </location>
</feature>
<accession>A0A9P4H6P6</accession>
<dbReference type="Proteomes" id="UP000799777">
    <property type="component" value="Unassembled WGS sequence"/>
</dbReference>
<protein>
    <submittedName>
        <fullName evidence="2">Uncharacterized protein</fullName>
    </submittedName>
</protein>
<comment type="caution">
    <text evidence="2">The sequence shown here is derived from an EMBL/GenBank/DDBJ whole genome shotgun (WGS) entry which is preliminary data.</text>
</comment>
<keyword evidence="1" id="KW-0732">Signal</keyword>
<keyword evidence="3" id="KW-1185">Reference proteome</keyword>